<dbReference type="Proteomes" id="UP000004259">
    <property type="component" value="Unassembled WGS sequence"/>
</dbReference>
<dbReference type="RefSeq" id="WP_002850184.1">
    <property type="nucleotide sequence ID" value="NZ_ADKM02000086.1"/>
</dbReference>
<dbReference type="STRING" id="246199.CUS_6100"/>
<evidence type="ECO:0000259" key="3">
    <source>
        <dbReference type="Pfam" id="PF00857"/>
    </source>
</evidence>
<dbReference type="AlphaFoldDB" id="E9SD84"/>
<comment type="caution">
    <text evidence="4">The sequence shown here is derived from an EMBL/GenBank/DDBJ whole genome shotgun (WGS) entry which is preliminary data.</text>
</comment>
<dbReference type="eggNOG" id="COG1335">
    <property type="taxonomic scope" value="Bacteria"/>
</dbReference>
<keyword evidence="5" id="KW-1185">Reference proteome</keyword>
<dbReference type="InterPro" id="IPR036380">
    <property type="entry name" value="Isochorismatase-like_sf"/>
</dbReference>
<gene>
    <name evidence="4" type="ORF">CUS_6100</name>
</gene>
<organism evidence="4 5">
    <name type="scientific">Ruminococcus albus 8</name>
    <dbReference type="NCBI Taxonomy" id="246199"/>
    <lineage>
        <taxon>Bacteria</taxon>
        <taxon>Bacillati</taxon>
        <taxon>Bacillota</taxon>
        <taxon>Clostridia</taxon>
        <taxon>Eubacteriales</taxon>
        <taxon>Oscillospiraceae</taxon>
        <taxon>Ruminococcus</taxon>
    </lineage>
</organism>
<evidence type="ECO:0000256" key="1">
    <source>
        <dbReference type="ARBA" id="ARBA00006336"/>
    </source>
</evidence>
<dbReference type="InterPro" id="IPR050272">
    <property type="entry name" value="Isochorismatase-like_hydrls"/>
</dbReference>
<dbReference type="GO" id="GO:0016787">
    <property type="term" value="F:hydrolase activity"/>
    <property type="evidence" value="ECO:0007669"/>
    <property type="project" value="UniProtKB-KW"/>
</dbReference>
<dbReference type="EMBL" id="ADKM02000086">
    <property type="protein sequence ID" value="EGC02806.1"/>
    <property type="molecule type" value="Genomic_DNA"/>
</dbReference>
<reference evidence="4 5" key="1">
    <citation type="submission" date="2011-02" db="EMBL/GenBank/DDBJ databases">
        <authorList>
            <person name="Nelson K.E."/>
            <person name="Sutton G."/>
            <person name="Torralba M."/>
            <person name="Durkin S."/>
            <person name="Harkins D."/>
            <person name="Montgomery R."/>
            <person name="Ziemer C."/>
            <person name="Klaassens E."/>
            <person name="Ocuiv P."/>
            <person name="Morrison M."/>
        </authorList>
    </citation>
    <scope>NUCLEOTIDE SEQUENCE [LARGE SCALE GENOMIC DNA]</scope>
    <source>
        <strain evidence="4 5">8</strain>
    </source>
</reference>
<name>E9SD84_RUMAL</name>
<dbReference type="Pfam" id="PF00857">
    <property type="entry name" value="Isochorismatase"/>
    <property type="match status" value="1"/>
</dbReference>
<sequence>MDSKTALIVIDLQNDYLWDKRKKMFGYDTERLISSVNRAVHTVSEKGGDVIYIAQMFPDIITNRWFIGFSIKGTEGAELFGKLDIVSGLYFEKNLPDSYTAKAFRRHMEEKNYTEVLLCGLDECGCVGATARGAVKNAIKHAVTITVQ</sequence>
<feature type="domain" description="Isochorismatase-like" evidence="3">
    <location>
        <begin position="5"/>
        <end position="137"/>
    </location>
</feature>
<dbReference type="InterPro" id="IPR000868">
    <property type="entry name" value="Isochorismatase-like_dom"/>
</dbReference>
<evidence type="ECO:0000313" key="4">
    <source>
        <dbReference type="EMBL" id="EGC02806.1"/>
    </source>
</evidence>
<dbReference type="SUPFAM" id="SSF52499">
    <property type="entry name" value="Isochorismatase-like hydrolases"/>
    <property type="match status" value="1"/>
</dbReference>
<comment type="similarity">
    <text evidence="1">Belongs to the isochorismatase family.</text>
</comment>
<protein>
    <submittedName>
        <fullName evidence="4">Conserved domain protein</fullName>
    </submittedName>
</protein>
<dbReference type="PANTHER" id="PTHR43540">
    <property type="entry name" value="PEROXYUREIDOACRYLATE/UREIDOACRYLATE AMIDOHYDROLASE-RELATED"/>
    <property type="match status" value="1"/>
</dbReference>
<keyword evidence="2" id="KW-0378">Hydrolase</keyword>
<evidence type="ECO:0000256" key="2">
    <source>
        <dbReference type="ARBA" id="ARBA00022801"/>
    </source>
</evidence>
<evidence type="ECO:0000313" key="5">
    <source>
        <dbReference type="Proteomes" id="UP000004259"/>
    </source>
</evidence>
<dbReference type="Gene3D" id="3.40.50.850">
    <property type="entry name" value="Isochorismatase-like"/>
    <property type="match status" value="1"/>
</dbReference>
<proteinExistence type="inferred from homology"/>
<accession>E9SD84</accession>
<dbReference type="OrthoDB" id="257098at2"/>